<dbReference type="Proteomes" id="UP000308600">
    <property type="component" value="Unassembled WGS sequence"/>
</dbReference>
<protein>
    <submittedName>
        <fullName evidence="1">Uncharacterized protein</fullName>
    </submittedName>
</protein>
<reference evidence="1 2" key="1">
    <citation type="journal article" date="2019" name="Nat. Ecol. Evol.">
        <title>Megaphylogeny resolves global patterns of mushroom evolution.</title>
        <authorList>
            <person name="Varga T."/>
            <person name="Krizsan K."/>
            <person name="Foldi C."/>
            <person name="Dima B."/>
            <person name="Sanchez-Garcia M."/>
            <person name="Sanchez-Ramirez S."/>
            <person name="Szollosi G.J."/>
            <person name="Szarkandi J.G."/>
            <person name="Papp V."/>
            <person name="Albert L."/>
            <person name="Andreopoulos W."/>
            <person name="Angelini C."/>
            <person name="Antonin V."/>
            <person name="Barry K.W."/>
            <person name="Bougher N.L."/>
            <person name="Buchanan P."/>
            <person name="Buyck B."/>
            <person name="Bense V."/>
            <person name="Catcheside P."/>
            <person name="Chovatia M."/>
            <person name="Cooper J."/>
            <person name="Damon W."/>
            <person name="Desjardin D."/>
            <person name="Finy P."/>
            <person name="Geml J."/>
            <person name="Haridas S."/>
            <person name="Hughes K."/>
            <person name="Justo A."/>
            <person name="Karasinski D."/>
            <person name="Kautmanova I."/>
            <person name="Kiss B."/>
            <person name="Kocsube S."/>
            <person name="Kotiranta H."/>
            <person name="LaButti K.M."/>
            <person name="Lechner B.E."/>
            <person name="Liimatainen K."/>
            <person name="Lipzen A."/>
            <person name="Lukacs Z."/>
            <person name="Mihaltcheva S."/>
            <person name="Morgado L.N."/>
            <person name="Niskanen T."/>
            <person name="Noordeloos M.E."/>
            <person name="Ohm R.A."/>
            <person name="Ortiz-Santana B."/>
            <person name="Ovrebo C."/>
            <person name="Racz N."/>
            <person name="Riley R."/>
            <person name="Savchenko A."/>
            <person name="Shiryaev A."/>
            <person name="Soop K."/>
            <person name="Spirin V."/>
            <person name="Szebenyi C."/>
            <person name="Tomsovsky M."/>
            <person name="Tulloss R.E."/>
            <person name="Uehling J."/>
            <person name="Grigoriev I.V."/>
            <person name="Vagvolgyi C."/>
            <person name="Papp T."/>
            <person name="Martin F.M."/>
            <person name="Miettinen O."/>
            <person name="Hibbett D.S."/>
            <person name="Nagy L.G."/>
        </authorList>
    </citation>
    <scope>NUCLEOTIDE SEQUENCE [LARGE SCALE GENOMIC DNA]</scope>
    <source>
        <strain evidence="1 2">NL-1719</strain>
    </source>
</reference>
<sequence>MCRNQNAVLCAVISYSWWLIQWMYRRRNFGLGKALVLDEASTNIDKQARGRTNRSPSTIVEYHQTLDVSG</sequence>
<dbReference type="EMBL" id="ML208319">
    <property type="protein sequence ID" value="TFK70043.1"/>
    <property type="molecule type" value="Genomic_DNA"/>
</dbReference>
<evidence type="ECO:0000313" key="1">
    <source>
        <dbReference type="EMBL" id="TFK70043.1"/>
    </source>
</evidence>
<keyword evidence="2" id="KW-1185">Reference proteome</keyword>
<gene>
    <name evidence="1" type="ORF">BDN72DRAFT_839473</name>
</gene>
<evidence type="ECO:0000313" key="2">
    <source>
        <dbReference type="Proteomes" id="UP000308600"/>
    </source>
</evidence>
<name>A0ACD3AVM1_9AGAR</name>
<organism evidence="1 2">
    <name type="scientific">Pluteus cervinus</name>
    <dbReference type="NCBI Taxonomy" id="181527"/>
    <lineage>
        <taxon>Eukaryota</taxon>
        <taxon>Fungi</taxon>
        <taxon>Dikarya</taxon>
        <taxon>Basidiomycota</taxon>
        <taxon>Agaricomycotina</taxon>
        <taxon>Agaricomycetes</taxon>
        <taxon>Agaricomycetidae</taxon>
        <taxon>Agaricales</taxon>
        <taxon>Pluteineae</taxon>
        <taxon>Pluteaceae</taxon>
        <taxon>Pluteus</taxon>
    </lineage>
</organism>
<accession>A0ACD3AVM1</accession>
<proteinExistence type="predicted"/>